<dbReference type="SUPFAM" id="SSF49785">
    <property type="entry name" value="Galactose-binding domain-like"/>
    <property type="match status" value="1"/>
</dbReference>
<organism evidence="2">
    <name type="scientific">Corethron hystrix</name>
    <dbReference type="NCBI Taxonomy" id="216773"/>
    <lineage>
        <taxon>Eukaryota</taxon>
        <taxon>Sar</taxon>
        <taxon>Stramenopiles</taxon>
        <taxon>Ochrophyta</taxon>
        <taxon>Bacillariophyta</taxon>
        <taxon>Coscinodiscophyceae</taxon>
        <taxon>Corethrophycidae</taxon>
        <taxon>Corethrales</taxon>
        <taxon>Corethraceae</taxon>
        <taxon>Corethron</taxon>
    </lineage>
</organism>
<reference evidence="2" key="1">
    <citation type="submission" date="2021-01" db="EMBL/GenBank/DDBJ databases">
        <authorList>
            <person name="Corre E."/>
            <person name="Pelletier E."/>
            <person name="Niang G."/>
            <person name="Scheremetjew M."/>
            <person name="Finn R."/>
            <person name="Kale V."/>
            <person name="Holt S."/>
            <person name="Cochrane G."/>
            <person name="Meng A."/>
            <person name="Brown T."/>
            <person name="Cohen L."/>
        </authorList>
    </citation>
    <scope>NUCLEOTIDE SEQUENCE</scope>
    <source>
        <strain evidence="2">308</strain>
    </source>
</reference>
<evidence type="ECO:0000313" key="2">
    <source>
        <dbReference type="EMBL" id="CAD8895370.1"/>
    </source>
</evidence>
<dbReference type="EMBL" id="HBFR01031112">
    <property type="protein sequence ID" value="CAD8895370.1"/>
    <property type="molecule type" value="Transcribed_RNA"/>
</dbReference>
<proteinExistence type="predicted"/>
<name>A0A7S1BR58_9STRA</name>
<dbReference type="PROSITE" id="PS50022">
    <property type="entry name" value="FA58C_3"/>
    <property type="match status" value="1"/>
</dbReference>
<protein>
    <recommendedName>
        <fullName evidence="1">F5/8 type C domain-containing protein</fullName>
    </recommendedName>
</protein>
<feature type="domain" description="F5/8 type C" evidence="1">
    <location>
        <begin position="55"/>
        <end position="170"/>
    </location>
</feature>
<sequence>MDTKERKRVCNSKTKFKGKKGNVGFWCSLACQRCGGPSTPSGFPPTAPTIGDKECEKLCGNVAKNGFITVSSEVKGRWKKFLTDGNKKTRWESRHSEDMYITMDFGKQVDINRIDLDWYGSLRAQRYQMYFWDDKHPVKEQWVSVYQVKNNKERKQSIMFPNVTTKFVQIRAPRRTVGQQIGKGFSLKELRVHDGQCYCRRCNKCLAYDK</sequence>
<dbReference type="InterPro" id="IPR008979">
    <property type="entry name" value="Galactose-bd-like_sf"/>
</dbReference>
<dbReference type="InterPro" id="IPR000421">
    <property type="entry name" value="FA58C"/>
</dbReference>
<evidence type="ECO:0000259" key="1">
    <source>
        <dbReference type="PROSITE" id="PS50022"/>
    </source>
</evidence>
<gene>
    <name evidence="2" type="ORF">CHYS00102_LOCUS22584</name>
</gene>
<dbReference type="Gene3D" id="2.60.120.260">
    <property type="entry name" value="Galactose-binding domain-like"/>
    <property type="match status" value="1"/>
</dbReference>
<dbReference type="Pfam" id="PF00754">
    <property type="entry name" value="F5_F8_type_C"/>
    <property type="match status" value="1"/>
</dbReference>
<dbReference type="AlphaFoldDB" id="A0A7S1BR58"/>
<accession>A0A7S1BR58</accession>